<feature type="domain" description="Putative glycogen debranching enzyme N-terminal" evidence="2">
    <location>
        <begin position="35"/>
        <end position="209"/>
    </location>
</feature>
<dbReference type="EMBL" id="JBITYG010000005">
    <property type="protein sequence ID" value="MFI9102802.1"/>
    <property type="molecule type" value="Genomic_DNA"/>
</dbReference>
<dbReference type="Proteomes" id="UP001614394">
    <property type="component" value="Unassembled WGS sequence"/>
</dbReference>
<evidence type="ECO:0000313" key="3">
    <source>
        <dbReference type="EMBL" id="MFI9102802.1"/>
    </source>
</evidence>
<dbReference type="Pfam" id="PF14742">
    <property type="entry name" value="GDE_N_bis"/>
    <property type="match status" value="1"/>
</dbReference>
<evidence type="ECO:0000259" key="2">
    <source>
        <dbReference type="Pfam" id="PF14742"/>
    </source>
</evidence>
<keyword evidence="4" id="KW-1185">Reference proteome</keyword>
<gene>
    <name evidence="3" type="ORF">ACIGXA_19995</name>
</gene>
<dbReference type="RefSeq" id="WP_399650882.1">
    <property type="nucleotide sequence ID" value="NZ_JBITYG010000005.1"/>
</dbReference>
<evidence type="ECO:0000256" key="1">
    <source>
        <dbReference type="SAM" id="MobiDB-lite"/>
    </source>
</evidence>
<sequence>MNPPPTAPTVPAPTALTRPASGPQPVHTSVICVAAPSLVVSAEDGQLRGQGLDGFYQEGRRVLARCEVRLAGAEPIPVLGTLLSADRARFVAVVRTPGDSGPDPAVTVERLRDADGTERITVLNSGPALLRLPLEVALGTDLAELGAAAAGRAGPDLPASVCDAGLRWSHAGIGVRVTARPAPAGVLASAGVLRWELAVPPGAARTFELRVSRESAAHGSAVSAPVRGDRAPVPWSAAELSGDDARGEALLRGSLDGLRALLLRDPARLADVHVAAGAPWRMGLAPADALWAARMLLPLGTRLAAGTLRTLARLQDRDSGRIPGVLRHAGPHLPPTCSGVEATLLFVTVLAEARRWGMPQREAELLLPAAERCLGWLRTVADAAGYVPDPAPGGPLRCEVQAHAHRAALHGADLLDAYGRPGAAAWREYAAELRDRFQEDFWVDDRGGGRPAAALTPGGRQVIPLGSAAVHLLDTGLLGGGTLAEGLLGKARTGQLARLLGAPDLDSGWGLRTLSARAPGHSPFGHRGGAVRVHESALAVSGLAAAGYEKEAGALLRGVLDAAGTFGRQLPEMYAGEQRAADRTPLPHPTACRPSAVAAAGAVHLLTSLAGVRPDAPGGLVAVRPMSTAPLGAVRFSGLRVDEQPFAVRVSRLGMAMVEEAAPALQLGA</sequence>
<protein>
    <submittedName>
        <fullName evidence="3">Glycogen debranching N-terminal domain-containing protein</fullName>
    </submittedName>
</protein>
<dbReference type="Gene3D" id="1.50.10.10">
    <property type="match status" value="1"/>
</dbReference>
<dbReference type="InterPro" id="IPR012341">
    <property type="entry name" value="6hp_glycosidase-like_sf"/>
</dbReference>
<dbReference type="SUPFAM" id="SSF48208">
    <property type="entry name" value="Six-hairpin glycosidases"/>
    <property type="match status" value="1"/>
</dbReference>
<feature type="region of interest" description="Disordered" evidence="1">
    <location>
        <begin position="1"/>
        <end position="23"/>
    </location>
</feature>
<reference evidence="3 4" key="1">
    <citation type="submission" date="2024-10" db="EMBL/GenBank/DDBJ databases">
        <title>The Natural Products Discovery Center: Release of the First 8490 Sequenced Strains for Exploring Actinobacteria Biosynthetic Diversity.</title>
        <authorList>
            <person name="Kalkreuter E."/>
            <person name="Kautsar S.A."/>
            <person name="Yang D."/>
            <person name="Bader C.D."/>
            <person name="Teijaro C.N."/>
            <person name="Fluegel L."/>
            <person name="Davis C.M."/>
            <person name="Simpson J.R."/>
            <person name="Lauterbach L."/>
            <person name="Steele A.D."/>
            <person name="Gui C."/>
            <person name="Meng S."/>
            <person name="Li G."/>
            <person name="Viehrig K."/>
            <person name="Ye F."/>
            <person name="Su P."/>
            <person name="Kiefer A.F."/>
            <person name="Nichols A."/>
            <person name="Cepeda A.J."/>
            <person name="Yan W."/>
            <person name="Fan B."/>
            <person name="Jiang Y."/>
            <person name="Adhikari A."/>
            <person name="Zheng C.-J."/>
            <person name="Schuster L."/>
            <person name="Cowan T.M."/>
            <person name="Smanski M.J."/>
            <person name="Chevrette M.G."/>
            <person name="De Carvalho L.P.S."/>
            <person name="Shen B."/>
        </authorList>
    </citation>
    <scope>NUCLEOTIDE SEQUENCE [LARGE SCALE GENOMIC DNA]</scope>
    <source>
        <strain evidence="3 4">NPDC053399</strain>
    </source>
</reference>
<feature type="compositionally biased region" description="Pro residues" evidence="1">
    <location>
        <begin position="1"/>
        <end position="11"/>
    </location>
</feature>
<dbReference type="InterPro" id="IPR008928">
    <property type="entry name" value="6-hairpin_glycosidase_sf"/>
</dbReference>
<comment type="caution">
    <text evidence="3">The sequence shown here is derived from an EMBL/GenBank/DDBJ whole genome shotgun (WGS) entry which is preliminary data.</text>
</comment>
<evidence type="ECO:0000313" key="4">
    <source>
        <dbReference type="Proteomes" id="UP001614394"/>
    </source>
</evidence>
<name>A0ABW8C8N5_9ACTN</name>
<organism evidence="3 4">
    <name type="scientific">Streptomyces fildesensis</name>
    <dbReference type="NCBI Taxonomy" id="375757"/>
    <lineage>
        <taxon>Bacteria</taxon>
        <taxon>Bacillati</taxon>
        <taxon>Actinomycetota</taxon>
        <taxon>Actinomycetes</taxon>
        <taxon>Kitasatosporales</taxon>
        <taxon>Streptomycetaceae</taxon>
        <taxon>Streptomyces</taxon>
    </lineage>
</organism>
<proteinExistence type="predicted"/>
<dbReference type="InterPro" id="IPR032856">
    <property type="entry name" value="GDE_N_bis"/>
</dbReference>
<accession>A0ABW8C8N5</accession>